<dbReference type="InterPro" id="IPR050345">
    <property type="entry name" value="Aliph_Amidase/BUP"/>
</dbReference>
<dbReference type="InterPro" id="IPR003010">
    <property type="entry name" value="C-N_Hydrolase"/>
</dbReference>
<keyword evidence="1" id="KW-0378">Hydrolase</keyword>
<name>A0ABP6X716_9ACTN</name>
<dbReference type="SUPFAM" id="SSF56317">
    <property type="entry name" value="Carbon-nitrogen hydrolase"/>
    <property type="match status" value="1"/>
</dbReference>
<dbReference type="CDD" id="cd07197">
    <property type="entry name" value="nitrilase"/>
    <property type="match status" value="1"/>
</dbReference>
<dbReference type="EMBL" id="BAABAA010000003">
    <property type="protein sequence ID" value="GAA3561417.1"/>
    <property type="molecule type" value="Genomic_DNA"/>
</dbReference>
<dbReference type="RefSeq" id="WP_344841315.1">
    <property type="nucleotide sequence ID" value="NZ_BAABAA010000003.1"/>
</dbReference>
<dbReference type="Pfam" id="PF00795">
    <property type="entry name" value="CN_hydrolase"/>
    <property type="match status" value="1"/>
</dbReference>
<dbReference type="Gene3D" id="3.60.110.10">
    <property type="entry name" value="Carbon-nitrogen hydrolase"/>
    <property type="match status" value="1"/>
</dbReference>
<evidence type="ECO:0000256" key="1">
    <source>
        <dbReference type="ARBA" id="ARBA00022801"/>
    </source>
</evidence>
<dbReference type="PANTHER" id="PTHR43674">
    <property type="entry name" value="NITRILASE C965.09-RELATED"/>
    <property type="match status" value="1"/>
</dbReference>
<organism evidence="3 4">
    <name type="scientific">Kribbella ginsengisoli</name>
    <dbReference type="NCBI Taxonomy" id="363865"/>
    <lineage>
        <taxon>Bacteria</taxon>
        <taxon>Bacillati</taxon>
        <taxon>Actinomycetota</taxon>
        <taxon>Actinomycetes</taxon>
        <taxon>Propionibacteriales</taxon>
        <taxon>Kribbellaceae</taxon>
        <taxon>Kribbella</taxon>
    </lineage>
</organism>
<keyword evidence="4" id="KW-1185">Reference proteome</keyword>
<dbReference type="Proteomes" id="UP001501222">
    <property type="component" value="Unassembled WGS sequence"/>
</dbReference>
<evidence type="ECO:0000259" key="2">
    <source>
        <dbReference type="PROSITE" id="PS50263"/>
    </source>
</evidence>
<sequence>MRIAAHQSAEHRLDLEAALQHLESATPDVDLALFPECYLQGYLTDCELAAQHAIDLRSDSFSRVLDRLAPVRPALVFGLIEREDHRIYNTAVLVRGGRLIGSYRKRHLLAGEQCFTPGDGTPVFELDGTLLGVNICYDLQFADGVAALSEQGASVVLAPCSNMMRPAAAAKYKQLHHPVRQQRAREGVVWIISADVTGPLDAERVSYGPTSAIDPNGAVVAQVPLLAEGRIVVEV</sequence>
<protein>
    <recommendedName>
        <fullName evidence="2">CN hydrolase domain-containing protein</fullName>
    </recommendedName>
</protein>
<evidence type="ECO:0000313" key="4">
    <source>
        <dbReference type="Proteomes" id="UP001501222"/>
    </source>
</evidence>
<dbReference type="PANTHER" id="PTHR43674:SF16">
    <property type="entry name" value="CARBON-NITROGEN FAMILY, PUTATIVE (AFU_ORTHOLOGUE AFUA_5G02350)-RELATED"/>
    <property type="match status" value="1"/>
</dbReference>
<dbReference type="InterPro" id="IPR036526">
    <property type="entry name" value="C-N_Hydrolase_sf"/>
</dbReference>
<reference evidence="4" key="1">
    <citation type="journal article" date="2019" name="Int. J. Syst. Evol. Microbiol.">
        <title>The Global Catalogue of Microorganisms (GCM) 10K type strain sequencing project: providing services to taxonomists for standard genome sequencing and annotation.</title>
        <authorList>
            <consortium name="The Broad Institute Genomics Platform"/>
            <consortium name="The Broad Institute Genome Sequencing Center for Infectious Disease"/>
            <person name="Wu L."/>
            <person name="Ma J."/>
        </authorList>
    </citation>
    <scope>NUCLEOTIDE SEQUENCE [LARGE SCALE GENOMIC DNA]</scope>
    <source>
        <strain evidence="4">JCM 16928</strain>
    </source>
</reference>
<gene>
    <name evidence="3" type="ORF">GCM10022235_32320</name>
</gene>
<evidence type="ECO:0000313" key="3">
    <source>
        <dbReference type="EMBL" id="GAA3561417.1"/>
    </source>
</evidence>
<accession>A0ABP6X716</accession>
<comment type="caution">
    <text evidence="3">The sequence shown here is derived from an EMBL/GenBank/DDBJ whole genome shotgun (WGS) entry which is preliminary data.</text>
</comment>
<feature type="domain" description="CN hydrolase" evidence="2">
    <location>
        <begin position="1"/>
        <end position="235"/>
    </location>
</feature>
<dbReference type="PROSITE" id="PS50263">
    <property type="entry name" value="CN_HYDROLASE"/>
    <property type="match status" value="1"/>
</dbReference>
<proteinExistence type="predicted"/>